<reference evidence="2 3" key="1">
    <citation type="journal article" date="2015" name="Genome Announc.">
        <title>Expanding the biotechnology potential of lactobacilli through comparative genomics of 213 strains and associated genera.</title>
        <authorList>
            <person name="Sun Z."/>
            <person name="Harris H.M."/>
            <person name="McCann A."/>
            <person name="Guo C."/>
            <person name="Argimon S."/>
            <person name="Zhang W."/>
            <person name="Yang X."/>
            <person name="Jeffery I.B."/>
            <person name="Cooney J.C."/>
            <person name="Kagawa T.F."/>
            <person name="Liu W."/>
            <person name="Song Y."/>
            <person name="Salvetti E."/>
            <person name="Wrobel A."/>
            <person name="Rasinkangas P."/>
            <person name="Parkhill J."/>
            <person name="Rea M.C."/>
            <person name="O'Sullivan O."/>
            <person name="Ritari J."/>
            <person name="Douillard F.P."/>
            <person name="Paul Ross R."/>
            <person name="Yang R."/>
            <person name="Briner A.E."/>
            <person name="Felis G.E."/>
            <person name="de Vos W.M."/>
            <person name="Barrangou R."/>
            <person name="Klaenhammer T.R."/>
            <person name="Caufield P.W."/>
            <person name="Cui Y."/>
            <person name="Zhang H."/>
            <person name="O'Toole P.W."/>
        </authorList>
    </citation>
    <scope>NUCLEOTIDE SEQUENCE [LARGE SCALE GENOMIC DNA]</scope>
    <source>
        <strain evidence="2 3">DSM 15946</strain>
    </source>
</reference>
<evidence type="ECO:0000313" key="3">
    <source>
        <dbReference type="Proteomes" id="UP000050816"/>
    </source>
</evidence>
<accession>A0A0R1UNF5</accession>
<keyword evidence="2" id="KW-0808">Transferase</keyword>
<feature type="domain" description="N-acetyltransferase" evidence="1">
    <location>
        <begin position="9"/>
        <end position="177"/>
    </location>
</feature>
<dbReference type="Pfam" id="PF00583">
    <property type="entry name" value="Acetyltransf_1"/>
    <property type="match status" value="1"/>
</dbReference>
<dbReference type="SUPFAM" id="SSF55729">
    <property type="entry name" value="Acyl-CoA N-acyltransferases (Nat)"/>
    <property type="match status" value="1"/>
</dbReference>
<dbReference type="GO" id="GO:0016747">
    <property type="term" value="F:acyltransferase activity, transferring groups other than amino-acyl groups"/>
    <property type="evidence" value="ECO:0007669"/>
    <property type="project" value="InterPro"/>
</dbReference>
<dbReference type="InterPro" id="IPR016181">
    <property type="entry name" value="Acyl_CoA_acyltransferase"/>
</dbReference>
<organism evidence="2 3">
    <name type="scientific">Limosilactobacillus ingluviei DSM 15946</name>
    <dbReference type="NCBI Taxonomy" id="1423760"/>
    <lineage>
        <taxon>Bacteria</taxon>
        <taxon>Bacillati</taxon>
        <taxon>Bacillota</taxon>
        <taxon>Bacilli</taxon>
        <taxon>Lactobacillales</taxon>
        <taxon>Lactobacillaceae</taxon>
        <taxon>Limosilactobacillus</taxon>
    </lineage>
</organism>
<gene>
    <name evidence="2" type="ORF">FC43_GL001949</name>
</gene>
<dbReference type="Proteomes" id="UP000050816">
    <property type="component" value="Unassembled WGS sequence"/>
</dbReference>
<dbReference type="CDD" id="cd04301">
    <property type="entry name" value="NAT_SF"/>
    <property type="match status" value="1"/>
</dbReference>
<dbReference type="EMBL" id="AZFK01000004">
    <property type="protein sequence ID" value="KRL92501.1"/>
    <property type="molecule type" value="Genomic_DNA"/>
</dbReference>
<proteinExistence type="predicted"/>
<evidence type="ECO:0000313" key="2">
    <source>
        <dbReference type="EMBL" id="KRL92501.1"/>
    </source>
</evidence>
<dbReference type="RefSeq" id="WP_019205353.1">
    <property type="nucleotide sequence ID" value="NZ_AZFK01000004.1"/>
</dbReference>
<dbReference type="PATRIC" id="fig|1423760.3.peg.2038"/>
<dbReference type="InterPro" id="IPR000182">
    <property type="entry name" value="GNAT_dom"/>
</dbReference>
<dbReference type="AlphaFoldDB" id="A0A0R1UNF5"/>
<sequence length="192" mass="21531">MPTDVPAPIFMRKATLEDLDEVYAVIEDAKKLLKADGSSQWQQGYPSKLSMQQDIESNNCYVLIYGDEIVGTGTLMPFGDTHYAYIVDGKWNHAGHPFGTINRIAISSKYRGKRFANYIMSTLISIAYAKGVRDIRISTHEKNARVHQLVQTFGFIQRGKVYTGPTDDDLRNAYELNLDNVDASEITGDDAE</sequence>
<dbReference type="GeneID" id="82933139"/>
<comment type="caution">
    <text evidence="2">The sequence shown here is derived from an EMBL/GenBank/DDBJ whole genome shotgun (WGS) entry which is preliminary data.</text>
</comment>
<dbReference type="Gene3D" id="3.40.630.30">
    <property type="match status" value="1"/>
</dbReference>
<dbReference type="PROSITE" id="PS51186">
    <property type="entry name" value="GNAT"/>
    <property type="match status" value="1"/>
</dbReference>
<evidence type="ECO:0000259" key="1">
    <source>
        <dbReference type="PROSITE" id="PS51186"/>
    </source>
</evidence>
<name>A0A0R1UNF5_9LACO</name>
<protein>
    <submittedName>
        <fullName evidence="2">Acetyltransferase</fullName>
    </submittedName>
</protein>